<organism evidence="1 2">
    <name type="scientific">Meloidogyne enterolobii</name>
    <name type="common">Root-knot nematode worm</name>
    <name type="synonym">Meloidogyne mayaguensis</name>
    <dbReference type="NCBI Taxonomy" id="390850"/>
    <lineage>
        <taxon>Eukaryota</taxon>
        <taxon>Metazoa</taxon>
        <taxon>Ecdysozoa</taxon>
        <taxon>Nematoda</taxon>
        <taxon>Chromadorea</taxon>
        <taxon>Rhabditida</taxon>
        <taxon>Tylenchina</taxon>
        <taxon>Tylenchomorpha</taxon>
        <taxon>Tylenchoidea</taxon>
        <taxon>Meloidogynidae</taxon>
        <taxon>Meloidogyninae</taxon>
        <taxon>Meloidogyne</taxon>
    </lineage>
</organism>
<comment type="caution">
    <text evidence="1">The sequence shown here is derived from an EMBL/GenBank/DDBJ whole genome shotgun (WGS) entry which is preliminary data.</text>
</comment>
<evidence type="ECO:0000313" key="1">
    <source>
        <dbReference type="EMBL" id="CAK5018768.1"/>
    </source>
</evidence>
<dbReference type="Proteomes" id="UP001497535">
    <property type="component" value="Unassembled WGS sequence"/>
</dbReference>
<dbReference type="EMBL" id="CAVMJV010000003">
    <property type="protein sequence ID" value="CAK5018768.1"/>
    <property type="molecule type" value="Genomic_DNA"/>
</dbReference>
<accession>A0ACB0XUX6</accession>
<evidence type="ECO:0000313" key="2">
    <source>
        <dbReference type="Proteomes" id="UP001497535"/>
    </source>
</evidence>
<name>A0ACB0XUX6_MELEN</name>
<proteinExistence type="predicted"/>
<protein>
    <submittedName>
        <fullName evidence="1">Uncharacterized protein</fullName>
    </submittedName>
</protein>
<reference evidence="1" key="1">
    <citation type="submission" date="2023-11" db="EMBL/GenBank/DDBJ databases">
        <authorList>
            <person name="Poullet M."/>
        </authorList>
    </citation>
    <scope>NUCLEOTIDE SEQUENCE</scope>
    <source>
        <strain evidence="1">E1834</strain>
    </source>
</reference>
<keyword evidence="2" id="KW-1185">Reference proteome</keyword>
<sequence>MNGLFRKSSQPIRYAIYLVWIIFLLTTMSQYVYRFFILCRNGVFSAKIILSLIIGETCLFFTHAFLISWAEYPREELVNKMTEIRTKIFEESGISDIEFIAFVHAVIF</sequence>
<gene>
    <name evidence="1" type="ORF">MENTE1834_LOCUS3943</name>
</gene>